<sequence>MHDIIILEACAGTIAASGSLSGLTFVPLFPHTGWYKMA</sequence>
<reference evidence="2" key="1">
    <citation type="submission" date="2015-01" db="EMBL/GenBank/DDBJ databases">
        <title>Comparative genome analysis of Bacillus coagulans HM-08, Clostridium butyricum HM-68, Bacillus subtilis HM-66 and Bacillus paralicheniformis BL-09.</title>
        <authorList>
            <person name="Zhang H."/>
        </authorList>
    </citation>
    <scope>NUCLEOTIDE SEQUENCE [LARGE SCALE GENOMIC DNA]</scope>
    <source>
        <strain evidence="2">HM-08</strain>
    </source>
</reference>
<dbReference type="EMBL" id="CP010525">
    <property type="protein sequence ID" value="AJO21563.1"/>
    <property type="molecule type" value="Genomic_DNA"/>
</dbReference>
<keyword evidence="2" id="KW-1185">Reference proteome</keyword>
<dbReference type="AlphaFoldDB" id="A0AAN0T3V8"/>
<proteinExistence type="predicted"/>
<dbReference type="Proteomes" id="UP000032024">
    <property type="component" value="Chromosome"/>
</dbReference>
<protein>
    <submittedName>
        <fullName evidence="1">Uncharacterized protein</fullName>
    </submittedName>
</protein>
<evidence type="ECO:0000313" key="2">
    <source>
        <dbReference type="Proteomes" id="UP000032024"/>
    </source>
</evidence>
<name>A0AAN0T3V8_HEYCO</name>
<organism evidence="1 2">
    <name type="scientific">Heyndrickxia coagulans</name>
    <name type="common">Weizmannia coagulans</name>
    <dbReference type="NCBI Taxonomy" id="1398"/>
    <lineage>
        <taxon>Bacteria</taxon>
        <taxon>Bacillati</taxon>
        <taxon>Bacillota</taxon>
        <taxon>Bacilli</taxon>
        <taxon>Bacillales</taxon>
        <taxon>Bacillaceae</taxon>
        <taxon>Heyndrickxia</taxon>
    </lineage>
</organism>
<evidence type="ECO:0000313" key="1">
    <source>
        <dbReference type="EMBL" id="AJO21563.1"/>
    </source>
</evidence>
<accession>A0AAN0T3V8</accession>
<gene>
    <name evidence="1" type="ORF">SB48_HM08orf01184</name>
</gene>